<keyword evidence="2 4" id="KW-0548">Nucleotidyltransferase</keyword>
<evidence type="ECO:0000259" key="3">
    <source>
        <dbReference type="Pfam" id="PF01467"/>
    </source>
</evidence>
<protein>
    <submittedName>
        <fullName evidence="4">Adenylyltransferase/cytidyltransferase family protein</fullName>
    </submittedName>
</protein>
<feature type="domain" description="Cytidyltransferase-like" evidence="3">
    <location>
        <begin position="35"/>
        <end position="134"/>
    </location>
</feature>
<accession>A0A932HXC2</accession>
<dbReference type="EMBL" id="JACPUR010000017">
    <property type="protein sequence ID" value="MBI3127306.1"/>
    <property type="molecule type" value="Genomic_DNA"/>
</dbReference>
<dbReference type="Gene3D" id="3.40.50.620">
    <property type="entry name" value="HUPs"/>
    <property type="match status" value="1"/>
</dbReference>
<dbReference type="SUPFAM" id="SSF52374">
    <property type="entry name" value="Nucleotidylyl transferase"/>
    <property type="match status" value="1"/>
</dbReference>
<dbReference type="InterPro" id="IPR050385">
    <property type="entry name" value="Archaeal_FAD_synthase"/>
</dbReference>
<dbReference type="NCBIfam" id="TIGR00125">
    <property type="entry name" value="cyt_tran_rel"/>
    <property type="match status" value="1"/>
</dbReference>
<comment type="caution">
    <text evidence="4">The sequence shown here is derived from an EMBL/GenBank/DDBJ whole genome shotgun (WGS) entry which is preliminary data.</text>
</comment>
<evidence type="ECO:0000313" key="4">
    <source>
        <dbReference type="EMBL" id="MBI3127306.1"/>
    </source>
</evidence>
<keyword evidence="1" id="KW-0808">Transferase</keyword>
<dbReference type="Proteomes" id="UP000782312">
    <property type="component" value="Unassembled WGS sequence"/>
</dbReference>
<sequence>MRGAQDSCAGKLRTLEALRAETERLKAEGKRVVFANGCFDILHVGHVRYLREARALGDALVVAVNSDASARRLKGEGRPFTPEADRLELLACLEPVDYLLLFDETDVSRLLLALKPHVHAKGTDYTAETVPERETVRSYGGEVAICGDPMDRSSTGIAARLGGRPLR</sequence>
<dbReference type="InterPro" id="IPR004821">
    <property type="entry name" value="Cyt_trans-like"/>
</dbReference>
<evidence type="ECO:0000256" key="1">
    <source>
        <dbReference type="ARBA" id="ARBA00022679"/>
    </source>
</evidence>
<dbReference type="PANTHER" id="PTHR43793:SF2">
    <property type="entry name" value="BIFUNCTIONAL PROTEIN HLDE"/>
    <property type="match status" value="1"/>
</dbReference>
<proteinExistence type="predicted"/>
<evidence type="ECO:0000256" key="2">
    <source>
        <dbReference type="ARBA" id="ARBA00022695"/>
    </source>
</evidence>
<dbReference type="GO" id="GO:0016779">
    <property type="term" value="F:nucleotidyltransferase activity"/>
    <property type="evidence" value="ECO:0007669"/>
    <property type="project" value="UniProtKB-KW"/>
</dbReference>
<gene>
    <name evidence="4" type="ORF">HYZ11_06855</name>
</gene>
<dbReference type="PANTHER" id="PTHR43793">
    <property type="entry name" value="FAD SYNTHASE"/>
    <property type="match status" value="1"/>
</dbReference>
<dbReference type="InterPro" id="IPR014729">
    <property type="entry name" value="Rossmann-like_a/b/a_fold"/>
</dbReference>
<evidence type="ECO:0000313" key="5">
    <source>
        <dbReference type="Proteomes" id="UP000782312"/>
    </source>
</evidence>
<reference evidence="4" key="1">
    <citation type="submission" date="2020-07" db="EMBL/GenBank/DDBJ databases">
        <title>Huge and variable diversity of episymbiotic CPR bacteria and DPANN archaea in groundwater ecosystems.</title>
        <authorList>
            <person name="He C.Y."/>
            <person name="Keren R."/>
            <person name="Whittaker M."/>
            <person name="Farag I.F."/>
            <person name="Doudna J."/>
            <person name="Cate J.H.D."/>
            <person name="Banfield J.F."/>
        </authorList>
    </citation>
    <scope>NUCLEOTIDE SEQUENCE</scope>
    <source>
        <strain evidence="4">NC_groundwater_763_Ag_S-0.2um_68_21</strain>
    </source>
</reference>
<name>A0A932HXC2_UNCTE</name>
<organism evidence="4 5">
    <name type="scientific">Tectimicrobiota bacterium</name>
    <dbReference type="NCBI Taxonomy" id="2528274"/>
    <lineage>
        <taxon>Bacteria</taxon>
        <taxon>Pseudomonadati</taxon>
        <taxon>Nitrospinota/Tectimicrobiota group</taxon>
        <taxon>Candidatus Tectimicrobiota</taxon>
    </lineage>
</organism>
<dbReference type="AlphaFoldDB" id="A0A932HXC2"/>
<dbReference type="Pfam" id="PF01467">
    <property type="entry name" value="CTP_transf_like"/>
    <property type="match status" value="1"/>
</dbReference>